<feature type="domain" description="Aminoglycoside phosphotransferase" evidence="2">
    <location>
        <begin position="65"/>
        <end position="293"/>
    </location>
</feature>
<reference evidence="3 4" key="1">
    <citation type="journal article" date="2016" name="Mol. Biol. Evol.">
        <title>Comparative Genomics of Early-Diverging Mushroom-Forming Fungi Provides Insights into the Origins of Lignocellulose Decay Capabilities.</title>
        <authorList>
            <person name="Nagy L.G."/>
            <person name="Riley R."/>
            <person name="Tritt A."/>
            <person name="Adam C."/>
            <person name="Daum C."/>
            <person name="Floudas D."/>
            <person name="Sun H."/>
            <person name="Yadav J.S."/>
            <person name="Pangilinan J."/>
            <person name="Larsson K.H."/>
            <person name="Matsuura K."/>
            <person name="Barry K."/>
            <person name="Labutti K."/>
            <person name="Kuo R."/>
            <person name="Ohm R.A."/>
            <person name="Bhattacharya S.S."/>
            <person name="Shirouzu T."/>
            <person name="Yoshinaga Y."/>
            <person name="Martin F.M."/>
            <person name="Grigoriev I.V."/>
            <person name="Hibbett D.S."/>
        </authorList>
    </citation>
    <scope>NUCLEOTIDE SEQUENCE [LARGE SCALE GENOMIC DNA]</scope>
    <source>
        <strain evidence="3 4">HHB14362 ss-1</strain>
    </source>
</reference>
<dbReference type="InterPro" id="IPR051678">
    <property type="entry name" value="AGP_Transferase"/>
</dbReference>
<proteinExistence type="predicted"/>
<dbReference type="SUPFAM" id="SSF56112">
    <property type="entry name" value="Protein kinase-like (PK-like)"/>
    <property type="match status" value="1"/>
</dbReference>
<dbReference type="InParanoid" id="A0A165RU95"/>
<gene>
    <name evidence="3" type="ORF">NEOLEDRAFT_1179522</name>
</gene>
<dbReference type="Proteomes" id="UP000076761">
    <property type="component" value="Unassembled WGS sequence"/>
</dbReference>
<feature type="region of interest" description="Disordered" evidence="1">
    <location>
        <begin position="420"/>
        <end position="443"/>
    </location>
</feature>
<dbReference type="STRING" id="1314782.A0A165RU95"/>
<dbReference type="Pfam" id="PF01636">
    <property type="entry name" value="APH"/>
    <property type="match status" value="1"/>
</dbReference>
<dbReference type="EMBL" id="KV425579">
    <property type="protein sequence ID" value="KZT24278.1"/>
    <property type="molecule type" value="Genomic_DNA"/>
</dbReference>
<evidence type="ECO:0000259" key="2">
    <source>
        <dbReference type="Pfam" id="PF01636"/>
    </source>
</evidence>
<dbReference type="PANTHER" id="PTHR21310:SF51">
    <property type="entry name" value="AMINOGLYCOSIDE PHOSPHOTRANSFERASE DOMAIN-CONTAINING PROTEIN"/>
    <property type="match status" value="1"/>
</dbReference>
<organism evidence="3 4">
    <name type="scientific">Neolentinus lepideus HHB14362 ss-1</name>
    <dbReference type="NCBI Taxonomy" id="1314782"/>
    <lineage>
        <taxon>Eukaryota</taxon>
        <taxon>Fungi</taxon>
        <taxon>Dikarya</taxon>
        <taxon>Basidiomycota</taxon>
        <taxon>Agaricomycotina</taxon>
        <taxon>Agaricomycetes</taxon>
        <taxon>Gloeophyllales</taxon>
        <taxon>Gloeophyllaceae</taxon>
        <taxon>Neolentinus</taxon>
    </lineage>
</organism>
<feature type="compositionally biased region" description="Basic and acidic residues" evidence="1">
    <location>
        <begin position="432"/>
        <end position="443"/>
    </location>
</feature>
<name>A0A165RU95_9AGAM</name>
<protein>
    <recommendedName>
        <fullName evidence="2">Aminoglycoside phosphotransferase domain-containing protein</fullName>
    </recommendedName>
</protein>
<keyword evidence="4" id="KW-1185">Reference proteome</keyword>
<dbReference type="OrthoDB" id="10003767at2759"/>
<dbReference type="PANTHER" id="PTHR21310">
    <property type="entry name" value="AMINOGLYCOSIDE PHOSPHOTRANSFERASE-RELATED-RELATED"/>
    <property type="match status" value="1"/>
</dbReference>
<evidence type="ECO:0000256" key="1">
    <source>
        <dbReference type="SAM" id="MobiDB-lite"/>
    </source>
</evidence>
<dbReference type="InterPro" id="IPR002575">
    <property type="entry name" value="Aminoglycoside_PTrfase"/>
</dbReference>
<accession>A0A165RU95</accession>
<evidence type="ECO:0000313" key="3">
    <source>
        <dbReference type="EMBL" id="KZT24278.1"/>
    </source>
</evidence>
<evidence type="ECO:0000313" key="4">
    <source>
        <dbReference type="Proteomes" id="UP000076761"/>
    </source>
</evidence>
<dbReference type="AlphaFoldDB" id="A0A165RU95"/>
<sequence>MARSSSSLTSEDPAEAFIATLNLGAIETLALQARLNDKFEDRPLEERSSLPSNLSCTIHSPPEYGSYNVVYELTFSDGAHWALRIPYEEWNSIRATSMRLDILAQQYISSHTSVPIPHIHAYSCTTENALGHPYLITDFARGARLVDVWNDPSWWTGARRKERMFASLSRYMSELGSLEFDKIGRLDRVEPGGPYFIAPFPSRVALNDALDGPDGEMGPFSNLHEYLGTLLAERRKRYDSPRLAALSILLGSLPDPRYDSAPFIFNHPDFDSQNIFVDEGTAEVSAMIDWDGVAVVPRQLGALTYPAWITVDWDPIMYRLYKQKPHYDTEDDLHGYRTMYTALSQAQADVTRNSHVVSAIACAITEEHTTADIVHHLFNFVFGSSMFEALMGLENAPWYNIGLLDIARVTESHWNYFQNGDDSNEYNSADGEGEKDRGTGEDP</sequence>
<dbReference type="InterPro" id="IPR011009">
    <property type="entry name" value="Kinase-like_dom_sf"/>
</dbReference>